<sequence length="310" mass="34071">MADLSDSRSPREDGAEENGTLAQHLRGWLRSILGVRGGDTLRDTIEELIEETGPKEPSMAEGERALLANILKLRHRTVSDAMVPRADIIGVSLDISLPDLIRRFSEEAHSRMPVYREELDDVVGMVHIKDVLACVAGARAFDMQAITREVMIVAPSMPVLDLLLKMRQKRQHLALVVDEFGGIDGLVSIEDLVEEIVGEIEDEHDDAAQSALAPRADGTIDVDARIPVEEFEAQLGRYFDAEELEDVDTLGGLVFAMAGRVPSPGETLTHPSGLSFEILDADPRRIKTLRVHNLVMNSADDADELRRAVG</sequence>
<keyword evidence="3 4" id="KW-0129">CBS domain</keyword>
<dbReference type="Gene3D" id="3.30.465.10">
    <property type="match status" value="1"/>
</dbReference>
<evidence type="ECO:0000256" key="3">
    <source>
        <dbReference type="ARBA" id="ARBA00023122"/>
    </source>
</evidence>
<keyword evidence="7" id="KW-1185">Reference proteome</keyword>
<dbReference type="SMART" id="SM01091">
    <property type="entry name" value="CorC_HlyC"/>
    <property type="match status" value="1"/>
</dbReference>
<evidence type="ECO:0000313" key="6">
    <source>
        <dbReference type="EMBL" id="OYQ33780.1"/>
    </source>
</evidence>
<comment type="similarity">
    <text evidence="1">Belongs to the UPF0053 family. Hemolysin C subfamily.</text>
</comment>
<protein>
    <submittedName>
        <fullName evidence="6">Magnesium/cobalt efflux protein</fullName>
    </submittedName>
</protein>
<dbReference type="Pfam" id="PF03471">
    <property type="entry name" value="CorC_HlyC"/>
    <property type="match status" value="1"/>
</dbReference>
<dbReference type="PROSITE" id="PS51371">
    <property type="entry name" value="CBS"/>
    <property type="match status" value="2"/>
</dbReference>
<evidence type="ECO:0000259" key="5">
    <source>
        <dbReference type="PROSITE" id="PS51371"/>
    </source>
</evidence>
<dbReference type="FunFam" id="3.10.580.10:FF:000002">
    <property type="entry name" value="Magnesium/cobalt efflux protein CorC"/>
    <property type="match status" value="1"/>
</dbReference>
<reference evidence="6 7" key="1">
    <citation type="submission" date="2017-07" db="EMBL/GenBank/DDBJ databases">
        <title>Niveispirillum cyanobacteriorum sp. nov., isolated from cyanobacterial aggregates in a eutrophic lake.</title>
        <authorList>
            <person name="Cai H."/>
        </authorList>
    </citation>
    <scope>NUCLEOTIDE SEQUENCE [LARGE SCALE GENOMIC DNA]</scope>
    <source>
        <strain evidence="7">TH1-14</strain>
    </source>
</reference>
<name>A0A255YZE2_9PROT</name>
<proteinExistence type="inferred from homology"/>
<evidence type="ECO:0000256" key="1">
    <source>
        <dbReference type="ARBA" id="ARBA00006446"/>
    </source>
</evidence>
<comment type="caution">
    <text evidence="6">The sequence shown here is derived from an EMBL/GenBank/DDBJ whole genome shotgun (WGS) entry which is preliminary data.</text>
</comment>
<dbReference type="GO" id="GO:0050660">
    <property type="term" value="F:flavin adenine dinucleotide binding"/>
    <property type="evidence" value="ECO:0007669"/>
    <property type="project" value="InterPro"/>
</dbReference>
<dbReference type="EMBL" id="NOXU01000030">
    <property type="protein sequence ID" value="OYQ33780.1"/>
    <property type="molecule type" value="Genomic_DNA"/>
</dbReference>
<dbReference type="InterPro" id="IPR044751">
    <property type="entry name" value="Ion_transp-like_CBS"/>
</dbReference>
<evidence type="ECO:0000313" key="7">
    <source>
        <dbReference type="Proteomes" id="UP000216998"/>
    </source>
</evidence>
<feature type="domain" description="CBS" evidence="5">
    <location>
        <begin position="82"/>
        <end position="143"/>
    </location>
</feature>
<dbReference type="InterPro" id="IPR000644">
    <property type="entry name" value="CBS_dom"/>
</dbReference>
<dbReference type="PANTHER" id="PTHR22777:SF27">
    <property type="entry name" value="MAGNESIUM AND COBALT EFFLUX PROTEIN CORC"/>
    <property type="match status" value="1"/>
</dbReference>
<accession>A0A255YZE2</accession>
<organism evidence="6 7">
    <name type="scientific">Niveispirillum lacus</name>
    <dbReference type="NCBI Taxonomy" id="1981099"/>
    <lineage>
        <taxon>Bacteria</taxon>
        <taxon>Pseudomonadati</taxon>
        <taxon>Pseudomonadota</taxon>
        <taxon>Alphaproteobacteria</taxon>
        <taxon>Rhodospirillales</taxon>
        <taxon>Azospirillaceae</taxon>
        <taxon>Niveispirillum</taxon>
    </lineage>
</organism>
<evidence type="ECO:0000256" key="2">
    <source>
        <dbReference type="ARBA" id="ARBA00022737"/>
    </source>
</evidence>
<dbReference type="Gene3D" id="3.10.580.10">
    <property type="entry name" value="CBS-domain"/>
    <property type="match status" value="1"/>
</dbReference>
<dbReference type="InterPro" id="IPR016169">
    <property type="entry name" value="FAD-bd_PCMH_sub2"/>
</dbReference>
<dbReference type="Proteomes" id="UP000216998">
    <property type="component" value="Unassembled WGS sequence"/>
</dbReference>
<dbReference type="InterPro" id="IPR046342">
    <property type="entry name" value="CBS_dom_sf"/>
</dbReference>
<dbReference type="InterPro" id="IPR005170">
    <property type="entry name" value="Transptr-assoc_dom"/>
</dbReference>
<dbReference type="InterPro" id="IPR036318">
    <property type="entry name" value="FAD-bd_PCMH-like_sf"/>
</dbReference>
<dbReference type="SUPFAM" id="SSF54631">
    <property type="entry name" value="CBS-domain pair"/>
    <property type="match status" value="1"/>
</dbReference>
<keyword evidence="2" id="KW-0677">Repeat</keyword>
<dbReference type="SMART" id="SM00116">
    <property type="entry name" value="CBS"/>
    <property type="match status" value="2"/>
</dbReference>
<dbReference type="Pfam" id="PF00571">
    <property type="entry name" value="CBS"/>
    <property type="match status" value="2"/>
</dbReference>
<dbReference type="GO" id="GO:0005886">
    <property type="term" value="C:plasma membrane"/>
    <property type="evidence" value="ECO:0007669"/>
    <property type="project" value="TreeGrafter"/>
</dbReference>
<dbReference type="AlphaFoldDB" id="A0A255YZE2"/>
<feature type="domain" description="CBS" evidence="5">
    <location>
        <begin position="146"/>
        <end position="203"/>
    </location>
</feature>
<evidence type="ECO:0000256" key="4">
    <source>
        <dbReference type="PROSITE-ProRule" id="PRU00703"/>
    </source>
</evidence>
<gene>
    <name evidence="6" type="ORF">CHU95_13035</name>
</gene>
<dbReference type="OrthoDB" id="9805314at2"/>
<dbReference type="SUPFAM" id="SSF56176">
    <property type="entry name" value="FAD-binding/transporter-associated domain-like"/>
    <property type="match status" value="1"/>
</dbReference>
<dbReference type="PANTHER" id="PTHR22777">
    <property type="entry name" value="HEMOLYSIN-RELATED"/>
    <property type="match status" value="1"/>
</dbReference>
<dbReference type="CDD" id="cd04590">
    <property type="entry name" value="CBS_pair_CorC_HlyC_assoc"/>
    <property type="match status" value="1"/>
</dbReference>